<dbReference type="AlphaFoldDB" id="A0A8H5GRP0"/>
<sequence length="159" mass="17886">MLLRRCLSCRVRPRIDYRTLKTLSNSPGPELTHSCDAQGIPTRPTWSVNELLSSYPTPKLSSTTFRHLHDLAALIPPEEGTLEHKKTKHELEEMIRLVEAVKLVDTTSATPSTWGPRLGIEDRKVSAKNEEAEESGDSLLNHASRTADGFYVVESDRRH</sequence>
<gene>
    <name evidence="1" type="ORF">D9758_001330</name>
</gene>
<dbReference type="EMBL" id="JAACJM010000012">
    <property type="protein sequence ID" value="KAF5369764.1"/>
    <property type="molecule type" value="Genomic_DNA"/>
</dbReference>
<comment type="caution">
    <text evidence="1">The sequence shown here is derived from an EMBL/GenBank/DDBJ whole genome shotgun (WGS) entry which is preliminary data.</text>
</comment>
<evidence type="ECO:0008006" key="3">
    <source>
        <dbReference type="Google" id="ProtNLM"/>
    </source>
</evidence>
<proteinExistence type="predicted"/>
<reference evidence="1 2" key="1">
    <citation type="journal article" date="2020" name="ISME J.">
        <title>Uncovering the hidden diversity of litter-decomposition mechanisms in mushroom-forming fungi.</title>
        <authorList>
            <person name="Floudas D."/>
            <person name="Bentzer J."/>
            <person name="Ahren D."/>
            <person name="Johansson T."/>
            <person name="Persson P."/>
            <person name="Tunlid A."/>
        </authorList>
    </citation>
    <scope>NUCLEOTIDE SEQUENCE [LARGE SCALE GENOMIC DNA]</scope>
    <source>
        <strain evidence="1 2">CBS 291.85</strain>
    </source>
</reference>
<dbReference type="Proteomes" id="UP000559256">
    <property type="component" value="Unassembled WGS sequence"/>
</dbReference>
<keyword evidence="2" id="KW-1185">Reference proteome</keyword>
<accession>A0A8H5GRP0</accession>
<name>A0A8H5GRP0_9AGAR</name>
<evidence type="ECO:0000313" key="1">
    <source>
        <dbReference type="EMBL" id="KAF5369764.1"/>
    </source>
</evidence>
<organism evidence="1 2">
    <name type="scientific">Tetrapyrgos nigripes</name>
    <dbReference type="NCBI Taxonomy" id="182062"/>
    <lineage>
        <taxon>Eukaryota</taxon>
        <taxon>Fungi</taxon>
        <taxon>Dikarya</taxon>
        <taxon>Basidiomycota</taxon>
        <taxon>Agaricomycotina</taxon>
        <taxon>Agaricomycetes</taxon>
        <taxon>Agaricomycetidae</taxon>
        <taxon>Agaricales</taxon>
        <taxon>Marasmiineae</taxon>
        <taxon>Marasmiaceae</taxon>
        <taxon>Tetrapyrgos</taxon>
    </lineage>
</organism>
<dbReference type="OrthoDB" id="5522061at2759"/>
<evidence type="ECO:0000313" key="2">
    <source>
        <dbReference type="Proteomes" id="UP000559256"/>
    </source>
</evidence>
<protein>
    <recommendedName>
        <fullName evidence="3">Glu-AdT subunit C</fullName>
    </recommendedName>
</protein>